<dbReference type="SUPFAM" id="SSF56112">
    <property type="entry name" value="Protein kinase-like (PK-like)"/>
    <property type="match status" value="1"/>
</dbReference>
<evidence type="ECO:0000313" key="1">
    <source>
        <dbReference type="EMBL" id="KAF2962983.1"/>
    </source>
</evidence>
<dbReference type="OrthoDB" id="2687876at2759"/>
<accession>A0A7C8IK12</accession>
<proteinExistence type="predicted"/>
<reference evidence="1 2" key="1">
    <citation type="submission" date="2019-12" db="EMBL/GenBank/DDBJ databases">
        <title>Draft genome sequence of the ascomycete Xylaria multiplex DSM 110363.</title>
        <authorList>
            <person name="Buettner E."/>
            <person name="Kellner H."/>
        </authorList>
    </citation>
    <scope>NUCLEOTIDE SEQUENCE [LARGE SCALE GENOMIC DNA]</scope>
    <source>
        <strain evidence="1 2">DSM 110363</strain>
    </source>
</reference>
<dbReference type="AlphaFoldDB" id="A0A7C8IK12"/>
<dbReference type="InParanoid" id="A0A7C8IK12"/>
<sequence length="259" mass="28896">MTNESLRIKLLQASVDADVESHFRLLINDKTVKYLTIDAGLFDTSDMCFEPSLIDLLPPFPPGDWKTGRISRNPATGKAHFASVSEAPLPGITKTWHSIRIDHLELDKPRKLRSNVYEAACSRLGATVVAKFARFSWEIPQVEAETVAYEWIEGRQIGPAFLGHLTEEGRVIGFLIAQVTDYHHATPDDFALCDLALLRLHKLGIKHGDINKHNFLVQGGEKAVLIDFDVASRPLGVDELEDESRELMNRLRDTSGRGG</sequence>
<organism evidence="1 2">
    <name type="scientific">Xylaria multiplex</name>
    <dbReference type="NCBI Taxonomy" id="323545"/>
    <lineage>
        <taxon>Eukaryota</taxon>
        <taxon>Fungi</taxon>
        <taxon>Dikarya</taxon>
        <taxon>Ascomycota</taxon>
        <taxon>Pezizomycotina</taxon>
        <taxon>Sordariomycetes</taxon>
        <taxon>Xylariomycetidae</taxon>
        <taxon>Xylariales</taxon>
        <taxon>Xylariaceae</taxon>
        <taxon>Xylaria</taxon>
    </lineage>
</organism>
<dbReference type="InterPro" id="IPR011009">
    <property type="entry name" value="Kinase-like_dom_sf"/>
</dbReference>
<keyword evidence="2" id="KW-1185">Reference proteome</keyword>
<dbReference type="Pfam" id="PF06293">
    <property type="entry name" value="Kdo"/>
    <property type="match status" value="1"/>
</dbReference>
<dbReference type="Gene3D" id="1.10.510.10">
    <property type="entry name" value="Transferase(Phosphotransferase) domain 1"/>
    <property type="match status" value="1"/>
</dbReference>
<name>A0A7C8IK12_9PEZI</name>
<comment type="caution">
    <text evidence="1">The sequence shown here is derived from an EMBL/GenBank/DDBJ whole genome shotgun (WGS) entry which is preliminary data.</text>
</comment>
<dbReference type="Proteomes" id="UP000481858">
    <property type="component" value="Unassembled WGS sequence"/>
</dbReference>
<gene>
    <name evidence="1" type="ORF">GQX73_g10595</name>
</gene>
<dbReference type="EMBL" id="WUBL01000246">
    <property type="protein sequence ID" value="KAF2962983.1"/>
    <property type="molecule type" value="Genomic_DNA"/>
</dbReference>
<evidence type="ECO:0000313" key="2">
    <source>
        <dbReference type="Proteomes" id="UP000481858"/>
    </source>
</evidence>
<protein>
    <recommendedName>
        <fullName evidence="3">Aminoglycoside phosphotransferase domain-containing protein</fullName>
    </recommendedName>
</protein>
<evidence type="ECO:0008006" key="3">
    <source>
        <dbReference type="Google" id="ProtNLM"/>
    </source>
</evidence>